<dbReference type="EMBL" id="LVLJ01000653">
    <property type="protein sequence ID" value="OAE33458.1"/>
    <property type="molecule type" value="Genomic_DNA"/>
</dbReference>
<feature type="domain" description="CAF17 C-terminal" evidence="5">
    <location>
        <begin position="391"/>
        <end position="473"/>
    </location>
</feature>
<dbReference type="PANTHER" id="PTHR22602">
    <property type="entry name" value="TRANSFERASE CAF17, MITOCHONDRIAL-RELATED"/>
    <property type="match status" value="1"/>
</dbReference>
<organism evidence="6 7">
    <name type="scientific">Marchantia polymorpha subsp. ruderalis</name>
    <dbReference type="NCBI Taxonomy" id="1480154"/>
    <lineage>
        <taxon>Eukaryota</taxon>
        <taxon>Viridiplantae</taxon>
        <taxon>Streptophyta</taxon>
        <taxon>Embryophyta</taxon>
        <taxon>Marchantiophyta</taxon>
        <taxon>Marchantiopsida</taxon>
        <taxon>Marchantiidae</taxon>
        <taxon>Marchantiales</taxon>
        <taxon>Marchantiaceae</taxon>
        <taxon>Marchantia</taxon>
    </lineage>
</organism>
<evidence type="ECO:0000259" key="5">
    <source>
        <dbReference type="Pfam" id="PF25455"/>
    </source>
</evidence>
<feature type="region of interest" description="Disordered" evidence="4">
    <location>
        <begin position="81"/>
        <end position="104"/>
    </location>
</feature>
<dbReference type="Proteomes" id="UP000077202">
    <property type="component" value="Unassembled WGS sequence"/>
</dbReference>
<dbReference type="SUPFAM" id="SSF103025">
    <property type="entry name" value="Folate-binding domain"/>
    <property type="match status" value="1"/>
</dbReference>
<dbReference type="GO" id="GO:0005759">
    <property type="term" value="C:mitochondrial matrix"/>
    <property type="evidence" value="ECO:0007669"/>
    <property type="project" value="TreeGrafter"/>
</dbReference>
<evidence type="ECO:0000256" key="3">
    <source>
        <dbReference type="ARBA" id="ARBA00023128"/>
    </source>
</evidence>
<evidence type="ECO:0000256" key="2">
    <source>
        <dbReference type="ARBA" id="ARBA00022946"/>
    </source>
</evidence>
<comment type="subcellular location">
    <subcellularLocation>
        <location evidence="1">Mitochondrion</location>
    </subcellularLocation>
</comment>
<dbReference type="InterPro" id="IPR017703">
    <property type="entry name" value="YgfZ/GCV_T_CS"/>
</dbReference>
<feature type="compositionally biased region" description="Polar residues" evidence="4">
    <location>
        <begin position="282"/>
        <end position="292"/>
    </location>
</feature>
<keyword evidence="2" id="KW-0809">Transit peptide</keyword>
<accession>A0A176WJW9</accession>
<feature type="region of interest" description="Disordered" evidence="4">
    <location>
        <begin position="269"/>
        <end position="294"/>
    </location>
</feature>
<protein>
    <recommendedName>
        <fullName evidence="5">CAF17 C-terminal domain-containing protein</fullName>
    </recommendedName>
</protein>
<dbReference type="InterPro" id="IPR027266">
    <property type="entry name" value="TrmE/GcvT-like"/>
</dbReference>
<dbReference type="Gene3D" id="3.30.1360.120">
    <property type="entry name" value="Probable tRNA modification gtpase trme, domain 1"/>
    <property type="match status" value="1"/>
</dbReference>
<dbReference type="PANTHER" id="PTHR22602:SF0">
    <property type="entry name" value="TRANSFERASE CAF17, MITOCHONDRIAL-RELATED"/>
    <property type="match status" value="1"/>
</dbReference>
<name>A0A176WJW9_MARPO</name>
<comment type="caution">
    <text evidence="6">The sequence shown here is derived from an EMBL/GenBank/DDBJ whole genome shotgun (WGS) entry which is preliminary data.</text>
</comment>
<keyword evidence="3" id="KW-0496">Mitochondrion</keyword>
<reference evidence="6" key="1">
    <citation type="submission" date="2016-03" db="EMBL/GenBank/DDBJ databases">
        <title>Mechanisms controlling the formation of the plant cell surface in tip-growing cells are functionally conserved among land plants.</title>
        <authorList>
            <person name="Honkanen S."/>
            <person name="Jones V.A."/>
            <person name="Morieri G."/>
            <person name="Champion C."/>
            <person name="Hetherington A.J."/>
            <person name="Kelly S."/>
            <person name="Saint-Marcoux D."/>
            <person name="Proust H."/>
            <person name="Prescott H."/>
            <person name="Dolan L."/>
        </authorList>
    </citation>
    <scope>NUCLEOTIDE SEQUENCE [LARGE SCALE GENOMIC DNA]</scope>
    <source>
        <tissue evidence="6">Whole gametophyte</tissue>
    </source>
</reference>
<evidence type="ECO:0000313" key="6">
    <source>
        <dbReference type="EMBL" id="OAE33458.1"/>
    </source>
</evidence>
<evidence type="ECO:0000256" key="4">
    <source>
        <dbReference type="SAM" id="MobiDB-lite"/>
    </source>
</evidence>
<dbReference type="InterPro" id="IPR057460">
    <property type="entry name" value="CAF17_C"/>
</dbReference>
<dbReference type="GO" id="GO:0016226">
    <property type="term" value="P:iron-sulfur cluster assembly"/>
    <property type="evidence" value="ECO:0007669"/>
    <property type="project" value="TreeGrafter"/>
</dbReference>
<evidence type="ECO:0000313" key="7">
    <source>
        <dbReference type="Proteomes" id="UP000077202"/>
    </source>
</evidence>
<keyword evidence="7" id="KW-1185">Reference proteome</keyword>
<dbReference type="NCBIfam" id="TIGR03317">
    <property type="entry name" value="ygfZ_signature"/>
    <property type="match status" value="1"/>
</dbReference>
<proteinExistence type="predicted"/>
<evidence type="ECO:0000256" key="1">
    <source>
        <dbReference type="ARBA" id="ARBA00004173"/>
    </source>
</evidence>
<dbReference type="InterPro" id="IPR045179">
    <property type="entry name" value="YgfZ/GcvT"/>
</dbReference>
<dbReference type="Pfam" id="PF25455">
    <property type="entry name" value="Beta-barrel_CAF17_C"/>
    <property type="match status" value="1"/>
</dbReference>
<sequence>MENHVAVSLLVHISIEKATNEDTSGTKAAAERCSYRAASSGLQLIRKRPTCRILCGYRASCHAFLEASTFVNEKNVSLHTRAAGARSETSEASSSGRTPLSDRGPYFTQVKSRGVISLDGPDVFKFLQGLITNDVHRLEGIPESAVPTPSPTTPVAMTPPMYTALLSPQGRFLYDLVLYRPTQSVERLDRSGSGPDTEGNGVPALVADVDTAEVDNIISHLKRSAFSASLEGLIRAEESWHRLRAKVNIENLSTDFKVWQRFGGASADNGSEAGSLGWSGGTDRSAQQTAESDAQGWRWYADPRLRELGHRGVFPGNDVPPLVTADQIVGDEYYLLWRLEQGVAEGSTEIPKGEAIPLEYNLAGLNAISFEKGCYIGQELVARTHHRGVIRKRLMPVNFVFEDGSEAQQEVVPGVDILDAESNKKVGKVTTVLGPRGFALIRLDAAQRATSKLKLDIPAKNVRLKAIRPKWWPGEWGREEHQTTVAAA</sequence>
<gene>
    <name evidence="6" type="ORF">AXG93_3822s1140</name>
</gene>
<dbReference type="AlphaFoldDB" id="A0A176WJW9"/>